<evidence type="ECO:0000313" key="1">
    <source>
        <dbReference type="EMBL" id="KAL0933154.1"/>
    </source>
</evidence>
<protein>
    <submittedName>
        <fullName evidence="1">Uncharacterized protein</fullName>
    </submittedName>
</protein>
<gene>
    <name evidence="1" type="ORF">CTRU02_212117</name>
</gene>
<comment type="caution">
    <text evidence="1">The sequence shown here is derived from an EMBL/GenBank/DDBJ whole genome shotgun (WGS) entry which is preliminary data.</text>
</comment>
<organism evidence="1 2">
    <name type="scientific">Colletotrichum truncatum</name>
    <name type="common">Anthracnose fungus</name>
    <name type="synonym">Colletotrichum capsici</name>
    <dbReference type="NCBI Taxonomy" id="5467"/>
    <lineage>
        <taxon>Eukaryota</taxon>
        <taxon>Fungi</taxon>
        <taxon>Dikarya</taxon>
        <taxon>Ascomycota</taxon>
        <taxon>Pezizomycotina</taxon>
        <taxon>Sordariomycetes</taxon>
        <taxon>Hypocreomycetidae</taxon>
        <taxon>Glomerellales</taxon>
        <taxon>Glomerellaceae</taxon>
        <taxon>Colletotrichum</taxon>
        <taxon>Colletotrichum truncatum species complex</taxon>
    </lineage>
</organism>
<reference evidence="1 2" key="1">
    <citation type="journal article" date="2020" name="Phytopathology">
        <title>Genome Sequence Resources of Colletotrichum truncatum, C. plurivorum, C. musicola, and C. sojae: Four Species Pathogenic to Soybean (Glycine max).</title>
        <authorList>
            <person name="Rogerio F."/>
            <person name="Boufleur T.R."/>
            <person name="Ciampi-Guillardi M."/>
            <person name="Sukno S.A."/>
            <person name="Thon M.R."/>
            <person name="Massola Junior N.S."/>
            <person name="Baroncelli R."/>
        </authorList>
    </citation>
    <scope>NUCLEOTIDE SEQUENCE [LARGE SCALE GENOMIC DNA]</scope>
    <source>
        <strain evidence="1 2">CMES1059</strain>
    </source>
</reference>
<dbReference type="Proteomes" id="UP000805649">
    <property type="component" value="Unassembled WGS sequence"/>
</dbReference>
<proteinExistence type="predicted"/>
<name>A0ACC3YMM2_COLTU</name>
<keyword evidence="2" id="KW-1185">Reference proteome</keyword>
<accession>A0ACC3YMM2</accession>
<evidence type="ECO:0000313" key="2">
    <source>
        <dbReference type="Proteomes" id="UP000805649"/>
    </source>
</evidence>
<dbReference type="EMBL" id="VUJX02000008">
    <property type="protein sequence ID" value="KAL0933154.1"/>
    <property type="molecule type" value="Genomic_DNA"/>
</dbReference>
<sequence length="846" mass="93790">MDPLSVTASAIALTQASFAIGKGVKLLLSLRQIPAEFVDLVNELATLQAVIEQVKLPLEEIGKESLEDVMVPLHGASAISNLTVDLQVIIKELEDLCSGLTKFDQQAPRPVDLQVSKRMWVWKKSKITELRSKANTTKSSLILCFGALISSQSAKQTRLLLDIKQIVEAASSRSSSEQLQGAQTAGQTNQDNTNEIDASLDQAHAELTNRRRTLRVGHHDNLVSSTPKDDSPVPIFVLAFSQQSCSLYCKCQCHLTSFFQTPEWIPTVFSSLLFQCNSMPILRPEKCDVTGCRNQSSLRLVYLFPKWFVSQATTLATSWNGLTGIGATIHLQVSRIVPSGQMLSVVLNSDENWIKQSLSNSTIFPTDVDEDGCSLLMVGPQTHRAGLGGMSNVFIFLLSRTLTVSRTVVKRYRLIMHSAMKRDCFGSFKPKHREMIKKFASQEDEQGRKSTPTHDAVLGIIQTPLSHTTFQVSVDLNSLDDIGWSPLHWAIYLGDYNSFSILLHQRTGIETTSRGGWTPLHFAAYYEPPGSVRMARELLDAGADVHARVTSPSRSIGETAIIFAFDNPEMIELLLAHGAATVIQTDLNLESPLSYRARGTCNIESHDPRRHNWERSLDLLINAGMDLDTPSQQASFEGRTPIHDTILWRNAALLEVLLQRGARQDATDKEGSNMLHFAAQSANSELIEILRGAHIKGINSNQQNTAGDTPMKIMIARMLGDPRRRQPGEVAPTYDEMLAFKHLLQEIEERNSEISLRNLSSFASENRIQEIGGEAITDESYNRIFHRSLVHPSTSRHFGLMLMSDAYEINSALVLSDDNGDNDMDDESEGTEFFDAVESIEDASIG</sequence>